<dbReference type="GO" id="GO:0022857">
    <property type="term" value="F:transmembrane transporter activity"/>
    <property type="evidence" value="ECO:0007669"/>
    <property type="project" value="InterPro"/>
</dbReference>
<dbReference type="Proteomes" id="UP000292027">
    <property type="component" value="Unassembled WGS sequence"/>
</dbReference>
<dbReference type="CDD" id="cd06173">
    <property type="entry name" value="MFS_MefA_like"/>
    <property type="match status" value="1"/>
</dbReference>
<dbReference type="PANTHER" id="PTHR23513:SF6">
    <property type="entry name" value="MAJOR FACILITATOR SUPERFAMILY ASSOCIATED DOMAIN-CONTAINING PROTEIN"/>
    <property type="match status" value="1"/>
</dbReference>
<keyword evidence="4 7" id="KW-0812">Transmembrane</keyword>
<keyword evidence="10" id="KW-1185">Reference proteome</keyword>
<gene>
    <name evidence="9" type="ORF">EV645_4230</name>
</gene>
<dbReference type="AlphaFoldDB" id="A0A4Q7WSQ1"/>
<feature type="transmembrane region" description="Helical" evidence="7">
    <location>
        <begin position="262"/>
        <end position="283"/>
    </location>
</feature>
<feature type="domain" description="Major facilitator superfamily (MFS) profile" evidence="8">
    <location>
        <begin position="16"/>
        <end position="404"/>
    </location>
</feature>
<feature type="transmembrane region" description="Helical" evidence="7">
    <location>
        <begin position="314"/>
        <end position="333"/>
    </location>
</feature>
<dbReference type="PANTHER" id="PTHR23513">
    <property type="entry name" value="INTEGRAL MEMBRANE EFFLUX PROTEIN-RELATED"/>
    <property type="match status" value="1"/>
</dbReference>
<dbReference type="InterPro" id="IPR010290">
    <property type="entry name" value="TM_effector"/>
</dbReference>
<dbReference type="Gene3D" id="1.20.1250.20">
    <property type="entry name" value="MFS general substrate transporter like domains"/>
    <property type="match status" value="1"/>
</dbReference>
<dbReference type="Pfam" id="PF05977">
    <property type="entry name" value="MFS_3"/>
    <property type="match status" value="1"/>
</dbReference>
<organism evidence="9 10">
    <name type="scientific">Kribbella rubisoli</name>
    <dbReference type="NCBI Taxonomy" id="3075929"/>
    <lineage>
        <taxon>Bacteria</taxon>
        <taxon>Bacillati</taxon>
        <taxon>Actinomycetota</taxon>
        <taxon>Actinomycetes</taxon>
        <taxon>Propionibacteriales</taxon>
        <taxon>Kribbellaceae</taxon>
        <taxon>Kribbella</taxon>
    </lineage>
</organism>
<dbReference type="RefSeq" id="WP_130445657.1">
    <property type="nucleotide sequence ID" value="NZ_SHKR01000013.1"/>
</dbReference>
<sequence>MRSLGAVAFPAELGSDFRKIWPASIISNLGDGAMAAAGPLLVASITREPAAVGAAAFIQQLPWLLFALFSGVLVDRLDRRLMIVAADTFRAIVLVALGAAVLLDTSPLWAIYLALFLLGTAETLADNASGALLVSAVPKEHLGKANSRLFASATVLQQLGGPPLGALLFAAGAGIPLVFDAVTFGAAAALIARVAIRPPLADHSTRAAVWHEVHEGVRWLWQHSGVRTLALSILVMNITFCAAFATWVLFARERLGLTETQFGLLISVGAVGGVLGMPAYHFLEPRVGSVTLLRAGLVIETTVHLVLALTRNPWVAGATMAVFGVHAVVWGIVSTTTRQLVTPDALMGRVNSVYLLASVGGAAIGSALGGVLAQQFGLAAPFAIAFVAMVLMTAVAWRPLRHIAVRRVPAAD</sequence>
<comment type="subcellular location">
    <subcellularLocation>
        <location evidence="1">Cell membrane</location>
        <topology evidence="1">Multi-pass membrane protein</topology>
    </subcellularLocation>
</comment>
<feature type="transmembrane region" description="Helical" evidence="7">
    <location>
        <begin position="290"/>
        <end position="308"/>
    </location>
</feature>
<feature type="transmembrane region" description="Helical" evidence="7">
    <location>
        <begin position="177"/>
        <end position="196"/>
    </location>
</feature>
<keyword evidence="2" id="KW-0813">Transport</keyword>
<dbReference type="SUPFAM" id="SSF103473">
    <property type="entry name" value="MFS general substrate transporter"/>
    <property type="match status" value="1"/>
</dbReference>
<name>A0A4Q7WSQ1_9ACTN</name>
<dbReference type="GO" id="GO:0005886">
    <property type="term" value="C:plasma membrane"/>
    <property type="evidence" value="ECO:0007669"/>
    <property type="project" value="UniProtKB-SubCell"/>
</dbReference>
<proteinExistence type="predicted"/>
<evidence type="ECO:0000313" key="9">
    <source>
        <dbReference type="EMBL" id="RZU13391.1"/>
    </source>
</evidence>
<feature type="transmembrane region" description="Helical" evidence="7">
    <location>
        <begin position="378"/>
        <end position="397"/>
    </location>
</feature>
<dbReference type="EMBL" id="SHKR01000013">
    <property type="protein sequence ID" value="RZU13391.1"/>
    <property type="molecule type" value="Genomic_DNA"/>
</dbReference>
<reference evidence="9 10" key="1">
    <citation type="journal article" date="2015" name="Stand. Genomic Sci.">
        <title>Genomic Encyclopedia of Bacterial and Archaeal Type Strains, Phase III: the genomes of soil and plant-associated and newly described type strains.</title>
        <authorList>
            <person name="Whitman W.B."/>
            <person name="Woyke T."/>
            <person name="Klenk H.P."/>
            <person name="Zhou Y."/>
            <person name="Lilburn T.G."/>
            <person name="Beck B.J."/>
            <person name="De Vos P."/>
            <person name="Vandamme P."/>
            <person name="Eisen J.A."/>
            <person name="Garrity G."/>
            <person name="Hugenholtz P."/>
            <person name="Kyrpides N.C."/>
        </authorList>
    </citation>
    <scope>NUCLEOTIDE SEQUENCE [LARGE SCALE GENOMIC DNA]</scope>
    <source>
        <strain evidence="9 10">VKM Ac-2540</strain>
    </source>
</reference>
<feature type="transmembrane region" description="Helical" evidence="7">
    <location>
        <begin position="353"/>
        <end position="372"/>
    </location>
</feature>
<evidence type="ECO:0000256" key="3">
    <source>
        <dbReference type="ARBA" id="ARBA00022475"/>
    </source>
</evidence>
<dbReference type="PROSITE" id="PS50850">
    <property type="entry name" value="MFS"/>
    <property type="match status" value="1"/>
</dbReference>
<comment type="caution">
    <text evidence="9">The sequence shown here is derived from an EMBL/GenBank/DDBJ whole genome shotgun (WGS) entry which is preliminary data.</text>
</comment>
<evidence type="ECO:0000256" key="6">
    <source>
        <dbReference type="ARBA" id="ARBA00023136"/>
    </source>
</evidence>
<evidence type="ECO:0000313" key="10">
    <source>
        <dbReference type="Proteomes" id="UP000292027"/>
    </source>
</evidence>
<accession>A0A4Q7WSQ1</accession>
<evidence type="ECO:0000259" key="8">
    <source>
        <dbReference type="PROSITE" id="PS50850"/>
    </source>
</evidence>
<dbReference type="InterPro" id="IPR020846">
    <property type="entry name" value="MFS_dom"/>
</dbReference>
<keyword evidence="3" id="KW-1003">Cell membrane</keyword>
<evidence type="ECO:0000256" key="4">
    <source>
        <dbReference type="ARBA" id="ARBA00022692"/>
    </source>
</evidence>
<keyword evidence="5 7" id="KW-1133">Transmembrane helix</keyword>
<feature type="transmembrane region" description="Helical" evidence="7">
    <location>
        <begin position="50"/>
        <end position="74"/>
    </location>
</feature>
<keyword evidence="6 7" id="KW-0472">Membrane</keyword>
<dbReference type="InterPro" id="IPR036259">
    <property type="entry name" value="MFS_trans_sf"/>
</dbReference>
<feature type="transmembrane region" description="Helical" evidence="7">
    <location>
        <begin position="228"/>
        <end position="250"/>
    </location>
</feature>
<protein>
    <submittedName>
        <fullName evidence="9">MFS family arabinose efflux permease</fullName>
    </submittedName>
</protein>
<evidence type="ECO:0000256" key="7">
    <source>
        <dbReference type="SAM" id="Phobius"/>
    </source>
</evidence>
<dbReference type="OrthoDB" id="145388at2"/>
<evidence type="ECO:0000256" key="1">
    <source>
        <dbReference type="ARBA" id="ARBA00004651"/>
    </source>
</evidence>
<evidence type="ECO:0000256" key="2">
    <source>
        <dbReference type="ARBA" id="ARBA00022448"/>
    </source>
</evidence>
<evidence type="ECO:0000256" key="5">
    <source>
        <dbReference type="ARBA" id="ARBA00022989"/>
    </source>
</evidence>